<feature type="compositionally biased region" description="Low complexity" evidence="1">
    <location>
        <begin position="18"/>
        <end position="32"/>
    </location>
</feature>
<reference evidence="2" key="1">
    <citation type="journal article" date="2022" name="Int. J. Mol. Sci.">
        <title>Draft Genome of Tanacetum Coccineum: Genomic Comparison of Closely Related Tanacetum-Family Plants.</title>
        <authorList>
            <person name="Yamashiro T."/>
            <person name="Shiraishi A."/>
            <person name="Nakayama K."/>
            <person name="Satake H."/>
        </authorList>
    </citation>
    <scope>NUCLEOTIDE SEQUENCE</scope>
</reference>
<gene>
    <name evidence="2" type="ORF">Tco_1132524</name>
</gene>
<evidence type="ECO:0000313" key="2">
    <source>
        <dbReference type="EMBL" id="GJU10128.1"/>
    </source>
</evidence>
<comment type="caution">
    <text evidence="2">The sequence shown here is derived from an EMBL/GenBank/DDBJ whole genome shotgun (WGS) entry which is preliminary data.</text>
</comment>
<sequence>MSASQDEIPPPPPPPPSSSQTPTQQTPQNSSTIQSANSSKGRILNLAMKMEHYLWPIHTIQSGGYTKWNGPVSITTDTSGQIKVLPPRTAEEIVARERERKARTTLLMALPEDHLAKFHKMTDAKEVVGMPVKSRFGENDESKKDSKFQSLLSQLEIHGAGVSTEDANKKFLRSLPSAWSQVSLIMRTKPGVDSLSFDDLYNNLRVFESDIKGSTASSSSPQNVAFVSENSSNTNEVSTGLIGLTFRRWRRLSFDGLHSSRLRHRGNFMFLDKCKESNAKSKKLYDAQREQLSDASIEIKAYSQGLKQGCQDRDPTWDRFCLCKIEILVNASKAKKVEKSHDPLALVAHTVSSSKTITPYYVTHPSSVVDYDDDYQGDAVLNNSNDPLTSAMILLARAITQHFSNPTNSHLRTSPNTRNQAIVQGGRVNILSRNSSNDARNTRCSYVQEEVIESTNVQNDARNIQRTLQTASSRTTLSKMFQC</sequence>
<dbReference type="EMBL" id="BQNB010021794">
    <property type="protein sequence ID" value="GJU10128.1"/>
    <property type="molecule type" value="Genomic_DNA"/>
</dbReference>
<protein>
    <submittedName>
        <fullName evidence="2">Uncharacterized protein</fullName>
    </submittedName>
</protein>
<feature type="compositionally biased region" description="Pro residues" evidence="1">
    <location>
        <begin position="8"/>
        <end position="17"/>
    </location>
</feature>
<evidence type="ECO:0000256" key="1">
    <source>
        <dbReference type="SAM" id="MobiDB-lite"/>
    </source>
</evidence>
<organism evidence="2 3">
    <name type="scientific">Tanacetum coccineum</name>
    <dbReference type="NCBI Taxonomy" id="301880"/>
    <lineage>
        <taxon>Eukaryota</taxon>
        <taxon>Viridiplantae</taxon>
        <taxon>Streptophyta</taxon>
        <taxon>Embryophyta</taxon>
        <taxon>Tracheophyta</taxon>
        <taxon>Spermatophyta</taxon>
        <taxon>Magnoliopsida</taxon>
        <taxon>eudicotyledons</taxon>
        <taxon>Gunneridae</taxon>
        <taxon>Pentapetalae</taxon>
        <taxon>asterids</taxon>
        <taxon>campanulids</taxon>
        <taxon>Asterales</taxon>
        <taxon>Asteraceae</taxon>
        <taxon>Asteroideae</taxon>
        <taxon>Anthemideae</taxon>
        <taxon>Anthemidinae</taxon>
        <taxon>Tanacetum</taxon>
    </lineage>
</organism>
<keyword evidence="3" id="KW-1185">Reference proteome</keyword>
<dbReference type="Proteomes" id="UP001151760">
    <property type="component" value="Unassembled WGS sequence"/>
</dbReference>
<proteinExistence type="predicted"/>
<feature type="region of interest" description="Disordered" evidence="1">
    <location>
        <begin position="1"/>
        <end position="38"/>
    </location>
</feature>
<name>A0ABQ5JF65_9ASTR</name>
<evidence type="ECO:0000313" key="3">
    <source>
        <dbReference type="Proteomes" id="UP001151760"/>
    </source>
</evidence>
<reference evidence="2" key="2">
    <citation type="submission" date="2022-01" db="EMBL/GenBank/DDBJ databases">
        <authorList>
            <person name="Yamashiro T."/>
            <person name="Shiraishi A."/>
            <person name="Satake H."/>
            <person name="Nakayama K."/>
        </authorList>
    </citation>
    <scope>NUCLEOTIDE SEQUENCE</scope>
</reference>
<accession>A0ABQ5JF65</accession>